<evidence type="ECO:0000256" key="7">
    <source>
        <dbReference type="SAM" id="MobiDB-lite"/>
    </source>
</evidence>
<dbReference type="FunFam" id="3.30.460.10:FF:000058">
    <property type="entry name" value="Interleukin enhancer-binding factor 2"/>
    <property type="match status" value="1"/>
</dbReference>
<keyword evidence="10" id="KW-1185">Reference proteome</keyword>
<dbReference type="Pfam" id="PF20965">
    <property type="entry name" value="DZF_C"/>
    <property type="match status" value="1"/>
</dbReference>
<keyword evidence="5" id="KW-0804">Transcription</keyword>
<dbReference type="Gene3D" id="1.10.1410.40">
    <property type="match status" value="1"/>
</dbReference>
<feature type="non-terminal residue" evidence="9">
    <location>
        <position position="1"/>
    </location>
</feature>
<dbReference type="InterPro" id="IPR052134">
    <property type="entry name" value="ILF2"/>
</dbReference>
<dbReference type="GO" id="GO:0071013">
    <property type="term" value="C:catalytic step 2 spliceosome"/>
    <property type="evidence" value="ECO:0007669"/>
    <property type="project" value="TreeGrafter"/>
</dbReference>
<dbReference type="InterPro" id="IPR049402">
    <property type="entry name" value="DZF_dom_C"/>
</dbReference>
<dbReference type="EMBL" id="NIVC01000511">
    <property type="protein sequence ID" value="PAA81841.1"/>
    <property type="molecule type" value="Genomic_DNA"/>
</dbReference>
<comment type="subcellular location">
    <subcellularLocation>
        <location evidence="1">Nucleus</location>
    </subcellularLocation>
</comment>
<evidence type="ECO:0000313" key="10">
    <source>
        <dbReference type="Proteomes" id="UP000215902"/>
    </source>
</evidence>
<dbReference type="STRING" id="282301.A0A267G746"/>
<dbReference type="AlphaFoldDB" id="A0A267G746"/>
<dbReference type="PANTHER" id="PTHR46447">
    <property type="entry name" value="INTERLEUKIN ENHANCER-BINDING FACTOR"/>
    <property type="match status" value="1"/>
</dbReference>
<dbReference type="OrthoDB" id="5775647at2759"/>
<organism evidence="9 10">
    <name type="scientific">Macrostomum lignano</name>
    <dbReference type="NCBI Taxonomy" id="282301"/>
    <lineage>
        <taxon>Eukaryota</taxon>
        <taxon>Metazoa</taxon>
        <taxon>Spiralia</taxon>
        <taxon>Lophotrochozoa</taxon>
        <taxon>Platyhelminthes</taxon>
        <taxon>Rhabditophora</taxon>
        <taxon>Macrostomorpha</taxon>
        <taxon>Macrostomida</taxon>
        <taxon>Macrostomidae</taxon>
        <taxon>Macrostomum</taxon>
    </lineage>
</organism>
<proteinExistence type="predicted"/>
<dbReference type="GO" id="GO:0003677">
    <property type="term" value="F:DNA binding"/>
    <property type="evidence" value="ECO:0007669"/>
    <property type="project" value="UniProtKB-KW"/>
</dbReference>
<name>A0A267G746_9PLAT</name>
<dbReference type="Pfam" id="PF07528">
    <property type="entry name" value="DZF_N"/>
    <property type="match status" value="1"/>
</dbReference>
<dbReference type="Proteomes" id="UP000215902">
    <property type="component" value="Unassembled WGS sequence"/>
</dbReference>
<dbReference type="Gene3D" id="3.30.460.10">
    <property type="entry name" value="Beta Polymerase, domain 2"/>
    <property type="match status" value="1"/>
</dbReference>
<gene>
    <name evidence="9" type="ORF">BOX15_Mlig005071g2</name>
</gene>
<comment type="caution">
    <text evidence="9">The sequence shown here is derived from an EMBL/GenBank/DDBJ whole genome shotgun (WGS) entry which is preliminary data.</text>
</comment>
<keyword evidence="2" id="KW-0805">Transcription regulation</keyword>
<feature type="region of interest" description="Disordered" evidence="7">
    <location>
        <begin position="1"/>
        <end position="51"/>
    </location>
</feature>
<feature type="domain" description="DZF" evidence="8">
    <location>
        <begin position="52"/>
        <end position="402"/>
    </location>
</feature>
<evidence type="ECO:0000256" key="4">
    <source>
        <dbReference type="ARBA" id="ARBA00023159"/>
    </source>
</evidence>
<keyword evidence="3" id="KW-0238">DNA-binding</keyword>
<evidence type="ECO:0000313" key="9">
    <source>
        <dbReference type="EMBL" id="PAA81841.1"/>
    </source>
</evidence>
<evidence type="ECO:0000256" key="1">
    <source>
        <dbReference type="ARBA" id="ARBA00004123"/>
    </source>
</evidence>
<sequence length="414" mass="44737">AYRGSRPRLGFQPQPGGPARFRPPMAHGPAGGGGGPDGMGPGFPPSGPPGMRNFLPHVPFDFVLCDPQFFQPCQEAPDDKATNELLLKRNTDLSPSAEEQQAVTGLLSKVQAVFDALIISPDSLEAAQMAEVRPVGSYKKGTMLSGHNVADLVVIFKTLPTKEAVRSVANRVLEEAKTDAKFVTVSQQPYGFQVSSADAVVKVLVATLPANLKLLEPDLHLDARIQQTSLAAIRHARWFEENGQHSSVKVLIRLLKDLRQRFPGLAAMSPWIIDLLAHYAVMQNPARAPLPLARAFRRVLELLSTGLFLPGSVGIADPCEPGQVRVHTALTLVQQDEVCCTAQTLLRVLSHGGLRHVLGLEGSARIATEMSVWRGIVVTPSDKVYERQDEDTAAAAPPPLGLLAKGRALEQQHF</sequence>
<keyword evidence="4" id="KW-0010">Activator</keyword>
<dbReference type="PROSITE" id="PS51703">
    <property type="entry name" value="DZF"/>
    <property type="match status" value="1"/>
</dbReference>
<evidence type="ECO:0000259" key="8">
    <source>
        <dbReference type="PROSITE" id="PS51703"/>
    </source>
</evidence>
<reference evidence="9 10" key="1">
    <citation type="submission" date="2017-06" db="EMBL/GenBank/DDBJ databases">
        <title>A platform for efficient transgenesis in Macrostomum lignano, a flatworm model organism for stem cell research.</title>
        <authorList>
            <person name="Berezikov E."/>
        </authorList>
    </citation>
    <scope>NUCLEOTIDE SEQUENCE [LARGE SCALE GENOMIC DNA]</scope>
    <source>
        <strain evidence="9">DV1</strain>
        <tissue evidence="9">Whole organism</tissue>
    </source>
</reference>
<dbReference type="InterPro" id="IPR049401">
    <property type="entry name" value="DZF_dom_N"/>
</dbReference>
<evidence type="ECO:0000256" key="2">
    <source>
        <dbReference type="ARBA" id="ARBA00023015"/>
    </source>
</evidence>
<accession>A0A267G746</accession>
<dbReference type="SMART" id="SM00572">
    <property type="entry name" value="DZF"/>
    <property type="match status" value="1"/>
</dbReference>
<evidence type="ECO:0000256" key="6">
    <source>
        <dbReference type="ARBA" id="ARBA00023242"/>
    </source>
</evidence>
<dbReference type="InterPro" id="IPR006561">
    <property type="entry name" value="DZF_dom"/>
</dbReference>
<feature type="compositionally biased region" description="Gly residues" evidence="7">
    <location>
        <begin position="29"/>
        <end position="41"/>
    </location>
</feature>
<protein>
    <recommendedName>
        <fullName evidence="8">DZF domain-containing protein</fullName>
    </recommendedName>
</protein>
<dbReference type="PROSITE" id="PS50152">
    <property type="entry name" value="25A_SYNTH_3"/>
    <property type="match status" value="1"/>
</dbReference>
<dbReference type="SUPFAM" id="SSF81301">
    <property type="entry name" value="Nucleotidyltransferase"/>
    <property type="match status" value="1"/>
</dbReference>
<evidence type="ECO:0000256" key="5">
    <source>
        <dbReference type="ARBA" id="ARBA00023163"/>
    </source>
</evidence>
<dbReference type="GO" id="GO:0003725">
    <property type="term" value="F:double-stranded RNA binding"/>
    <property type="evidence" value="ECO:0007669"/>
    <property type="project" value="TreeGrafter"/>
</dbReference>
<evidence type="ECO:0000256" key="3">
    <source>
        <dbReference type="ARBA" id="ARBA00023125"/>
    </source>
</evidence>
<dbReference type="InterPro" id="IPR043519">
    <property type="entry name" value="NT_sf"/>
</dbReference>
<dbReference type="PANTHER" id="PTHR46447:SF1">
    <property type="entry name" value="INTERLEUKIN ENHANCER-BINDING FACTOR 2"/>
    <property type="match status" value="1"/>
</dbReference>
<dbReference type="GO" id="GO:0045893">
    <property type="term" value="P:positive regulation of DNA-templated transcription"/>
    <property type="evidence" value="ECO:0007669"/>
    <property type="project" value="TreeGrafter"/>
</dbReference>
<keyword evidence="6" id="KW-0539">Nucleus</keyword>